<dbReference type="EMBL" id="JAUTXU010000170">
    <property type="protein sequence ID" value="KAK3701691.1"/>
    <property type="molecule type" value="Genomic_DNA"/>
</dbReference>
<keyword evidence="2" id="KW-1185">Reference proteome</keyword>
<dbReference type="Proteomes" id="UP001281147">
    <property type="component" value="Unassembled WGS sequence"/>
</dbReference>
<sequence length="150" mass="15852">MVIWAARAIAQASSSASDYTPYVNLFLGTENGGNMFPGVVPQPYSMVKLGPDVENGETDAYSGYLPTGSVWGFSMMHESGTGGAPNYGVVSQQPVEGKMSNPLVDLSMERTKNDTASVGYYRSSLTGGIDVELAGSVHAGLYQYTFPSGM</sequence>
<reference evidence="1" key="1">
    <citation type="submission" date="2023-07" db="EMBL/GenBank/DDBJ databases">
        <title>Black Yeasts Isolated from many extreme environments.</title>
        <authorList>
            <person name="Coleine C."/>
            <person name="Stajich J.E."/>
            <person name="Selbmann L."/>
        </authorList>
    </citation>
    <scope>NUCLEOTIDE SEQUENCE</scope>
    <source>
        <strain evidence="1">CCFEE 5714</strain>
    </source>
</reference>
<protein>
    <submittedName>
        <fullName evidence="1">Uncharacterized protein</fullName>
    </submittedName>
</protein>
<comment type="caution">
    <text evidence="1">The sequence shown here is derived from an EMBL/GenBank/DDBJ whole genome shotgun (WGS) entry which is preliminary data.</text>
</comment>
<organism evidence="1 2">
    <name type="scientific">Vermiconidia calcicola</name>
    <dbReference type="NCBI Taxonomy" id="1690605"/>
    <lineage>
        <taxon>Eukaryota</taxon>
        <taxon>Fungi</taxon>
        <taxon>Dikarya</taxon>
        <taxon>Ascomycota</taxon>
        <taxon>Pezizomycotina</taxon>
        <taxon>Dothideomycetes</taxon>
        <taxon>Dothideomycetidae</taxon>
        <taxon>Mycosphaerellales</taxon>
        <taxon>Extremaceae</taxon>
        <taxon>Vermiconidia</taxon>
    </lineage>
</organism>
<accession>A0ACC3MRC3</accession>
<gene>
    <name evidence="1" type="ORF">LTR37_015344</name>
</gene>
<evidence type="ECO:0000313" key="2">
    <source>
        <dbReference type="Proteomes" id="UP001281147"/>
    </source>
</evidence>
<proteinExistence type="predicted"/>
<evidence type="ECO:0000313" key="1">
    <source>
        <dbReference type="EMBL" id="KAK3701691.1"/>
    </source>
</evidence>
<name>A0ACC3MRC3_9PEZI</name>